<name>A0AA35PDA2_9SAUR</name>
<organism evidence="1 2">
    <name type="scientific">Podarcis lilfordi</name>
    <name type="common">Lilford's wall lizard</name>
    <dbReference type="NCBI Taxonomy" id="74358"/>
    <lineage>
        <taxon>Eukaryota</taxon>
        <taxon>Metazoa</taxon>
        <taxon>Chordata</taxon>
        <taxon>Craniata</taxon>
        <taxon>Vertebrata</taxon>
        <taxon>Euteleostomi</taxon>
        <taxon>Lepidosauria</taxon>
        <taxon>Squamata</taxon>
        <taxon>Bifurcata</taxon>
        <taxon>Unidentata</taxon>
        <taxon>Episquamata</taxon>
        <taxon>Laterata</taxon>
        <taxon>Lacertibaenia</taxon>
        <taxon>Lacertidae</taxon>
        <taxon>Podarcis</taxon>
    </lineage>
</organism>
<protein>
    <submittedName>
        <fullName evidence="1">Uncharacterized protein</fullName>
    </submittedName>
</protein>
<sequence>MIHSVECTRQSTSCASLCMALVQEQECTRRLSSANRFAHVEQITQIQFFKKLIAYDTAYVDVIREADSPNCSHTSVGVSHAWYSNKGDLLACNNMTGAFSCPYLLWQYKTAVMLLKCMLNKPLRPNC</sequence>
<gene>
    <name evidence="1" type="ORF">PODLI_1B022623</name>
</gene>
<evidence type="ECO:0000313" key="1">
    <source>
        <dbReference type="EMBL" id="CAI5784044.1"/>
    </source>
</evidence>
<reference evidence="1" key="1">
    <citation type="submission" date="2022-12" db="EMBL/GenBank/DDBJ databases">
        <authorList>
            <person name="Alioto T."/>
            <person name="Alioto T."/>
            <person name="Gomez Garrido J."/>
        </authorList>
    </citation>
    <scope>NUCLEOTIDE SEQUENCE</scope>
</reference>
<evidence type="ECO:0000313" key="2">
    <source>
        <dbReference type="Proteomes" id="UP001178461"/>
    </source>
</evidence>
<proteinExistence type="predicted"/>
<dbReference type="Proteomes" id="UP001178461">
    <property type="component" value="Chromosome 9"/>
</dbReference>
<dbReference type="AlphaFoldDB" id="A0AA35PDA2"/>
<accession>A0AA35PDA2</accession>
<dbReference type="EMBL" id="OX395134">
    <property type="protein sequence ID" value="CAI5784044.1"/>
    <property type="molecule type" value="Genomic_DNA"/>
</dbReference>
<keyword evidence="2" id="KW-1185">Reference proteome</keyword>